<dbReference type="Proteomes" id="UP000284990">
    <property type="component" value="Unassembled WGS sequence"/>
</dbReference>
<accession>A0AA92UZK0</accession>
<comment type="caution">
    <text evidence="2">The sequence shown here is derived from an EMBL/GenBank/DDBJ whole genome shotgun (WGS) entry which is preliminary data.</text>
</comment>
<dbReference type="EMBL" id="QSFW01000035">
    <property type="protein sequence ID" value="RHA83127.1"/>
    <property type="molecule type" value="Genomic_DNA"/>
</dbReference>
<dbReference type="AlphaFoldDB" id="A0AA92UZK0"/>
<name>A0AA92UZK0_9BACT</name>
<organism evidence="2 3">
    <name type="scientific">Segatella copri</name>
    <dbReference type="NCBI Taxonomy" id="165179"/>
    <lineage>
        <taxon>Bacteria</taxon>
        <taxon>Pseudomonadati</taxon>
        <taxon>Bacteroidota</taxon>
        <taxon>Bacteroidia</taxon>
        <taxon>Bacteroidales</taxon>
        <taxon>Prevotellaceae</taxon>
        <taxon>Segatella</taxon>
    </lineage>
</organism>
<evidence type="ECO:0000259" key="1">
    <source>
        <dbReference type="Pfam" id="PF10686"/>
    </source>
</evidence>
<gene>
    <name evidence="2" type="ORF">DW916_13485</name>
</gene>
<proteinExistence type="predicted"/>
<feature type="domain" description="YspA cpYpsA-related SLOG" evidence="1">
    <location>
        <begin position="21"/>
        <end position="87"/>
    </location>
</feature>
<evidence type="ECO:0000313" key="3">
    <source>
        <dbReference type="Proteomes" id="UP000284990"/>
    </source>
</evidence>
<evidence type="ECO:0000313" key="2">
    <source>
        <dbReference type="EMBL" id="RHA83127.1"/>
    </source>
</evidence>
<reference evidence="2 3" key="1">
    <citation type="submission" date="2018-08" db="EMBL/GenBank/DDBJ databases">
        <title>A genome reference for cultivated species of the human gut microbiota.</title>
        <authorList>
            <person name="Zou Y."/>
            <person name="Xue W."/>
            <person name="Luo G."/>
        </authorList>
    </citation>
    <scope>NUCLEOTIDE SEQUENCE [LARGE SCALE GENOMIC DNA]</scope>
    <source>
        <strain evidence="2 3">AM42-23AC</strain>
    </source>
</reference>
<dbReference type="Pfam" id="PF10686">
    <property type="entry name" value="YAcAr"/>
    <property type="match status" value="1"/>
</dbReference>
<dbReference type="InterPro" id="IPR019627">
    <property type="entry name" value="YAcAr"/>
</dbReference>
<protein>
    <submittedName>
        <fullName evidence="2">DUF2493 domain-containing protein</fullName>
    </submittedName>
</protein>
<sequence length="136" mass="15122">MSQAEVDAANKLIIDSISKYKVIIAGCRDFADYELLKEKCDFYLQNKKPENIVIVSGHASGADALGERYAQERGYETEIYPADWKAHGRAAGPIRNAQMADVADALIAFWDGKSRGTKNMIDTTTKRGFQVAVVRY</sequence>
<dbReference type="RefSeq" id="WP_118191711.1">
    <property type="nucleotide sequence ID" value="NZ_QSFW01000035.1"/>
</dbReference>